<dbReference type="AlphaFoldDB" id="A0A2P5ERH9"/>
<comment type="caution">
    <text evidence="2">The sequence shown here is derived from an EMBL/GenBank/DDBJ whole genome shotgun (WGS) entry which is preliminary data.</text>
</comment>
<keyword evidence="1" id="KW-0812">Transmembrane</keyword>
<evidence type="ECO:0000256" key="1">
    <source>
        <dbReference type="SAM" id="Phobius"/>
    </source>
</evidence>
<feature type="transmembrane region" description="Helical" evidence="1">
    <location>
        <begin position="21"/>
        <end position="41"/>
    </location>
</feature>
<keyword evidence="1" id="KW-0472">Membrane</keyword>
<dbReference type="EMBL" id="JXTC01000108">
    <property type="protein sequence ID" value="PON88160.1"/>
    <property type="molecule type" value="Genomic_DNA"/>
</dbReference>
<accession>A0A2P5ERH9</accession>
<evidence type="ECO:0008006" key="4">
    <source>
        <dbReference type="Google" id="ProtNLM"/>
    </source>
</evidence>
<proteinExistence type="predicted"/>
<dbReference type="OrthoDB" id="10542564at2759"/>
<reference evidence="3" key="1">
    <citation type="submission" date="2016-06" db="EMBL/GenBank/DDBJ databases">
        <title>Parallel loss of symbiosis genes in relatives of nitrogen-fixing non-legume Parasponia.</title>
        <authorList>
            <person name="Van Velzen R."/>
            <person name="Holmer R."/>
            <person name="Bu F."/>
            <person name="Rutten L."/>
            <person name="Van Zeijl A."/>
            <person name="Liu W."/>
            <person name="Santuari L."/>
            <person name="Cao Q."/>
            <person name="Sharma T."/>
            <person name="Shen D."/>
            <person name="Roswanjaya Y."/>
            <person name="Wardhani T."/>
            <person name="Kalhor M.S."/>
            <person name="Jansen J."/>
            <person name="Van den Hoogen J."/>
            <person name="Gungor B."/>
            <person name="Hartog M."/>
            <person name="Hontelez J."/>
            <person name="Verver J."/>
            <person name="Yang W.-C."/>
            <person name="Schijlen E."/>
            <person name="Repin R."/>
            <person name="Schilthuizen M."/>
            <person name="Schranz E."/>
            <person name="Heidstra R."/>
            <person name="Miyata K."/>
            <person name="Fedorova E."/>
            <person name="Kohlen W."/>
            <person name="Bisseling T."/>
            <person name="Smit S."/>
            <person name="Geurts R."/>
        </authorList>
    </citation>
    <scope>NUCLEOTIDE SEQUENCE [LARGE SCALE GENOMIC DNA]</scope>
    <source>
        <strain evidence="3">cv. RG33-2</strain>
    </source>
</reference>
<evidence type="ECO:0000313" key="3">
    <source>
        <dbReference type="Proteomes" id="UP000237000"/>
    </source>
</evidence>
<gene>
    <name evidence="2" type="ORF">TorRG33x02_159890</name>
</gene>
<name>A0A2P5ERH9_TREOI</name>
<sequence length="72" mass="8556">MIAFHAVVKTIICRYFGKSKTVIFYIFFQITFLHTDMATILPSLKSIFLYFMTMWRWRLISPLGSLAVLNRF</sequence>
<evidence type="ECO:0000313" key="2">
    <source>
        <dbReference type="EMBL" id="PON88160.1"/>
    </source>
</evidence>
<protein>
    <recommendedName>
        <fullName evidence="4">Transmembrane protein</fullName>
    </recommendedName>
</protein>
<dbReference type="Proteomes" id="UP000237000">
    <property type="component" value="Unassembled WGS sequence"/>
</dbReference>
<keyword evidence="1" id="KW-1133">Transmembrane helix</keyword>
<keyword evidence="3" id="KW-1185">Reference proteome</keyword>
<organism evidence="2 3">
    <name type="scientific">Trema orientale</name>
    <name type="common">Charcoal tree</name>
    <name type="synonym">Celtis orientalis</name>
    <dbReference type="NCBI Taxonomy" id="63057"/>
    <lineage>
        <taxon>Eukaryota</taxon>
        <taxon>Viridiplantae</taxon>
        <taxon>Streptophyta</taxon>
        <taxon>Embryophyta</taxon>
        <taxon>Tracheophyta</taxon>
        <taxon>Spermatophyta</taxon>
        <taxon>Magnoliopsida</taxon>
        <taxon>eudicotyledons</taxon>
        <taxon>Gunneridae</taxon>
        <taxon>Pentapetalae</taxon>
        <taxon>rosids</taxon>
        <taxon>fabids</taxon>
        <taxon>Rosales</taxon>
        <taxon>Cannabaceae</taxon>
        <taxon>Trema</taxon>
    </lineage>
</organism>
<dbReference type="InParanoid" id="A0A2P5ERH9"/>